<feature type="compositionally biased region" description="Acidic residues" evidence="1">
    <location>
        <begin position="91"/>
        <end position="103"/>
    </location>
</feature>
<protein>
    <submittedName>
        <fullName evidence="2">Uncharacterized protein</fullName>
    </submittedName>
</protein>
<dbReference type="EMBL" id="WIXE01023680">
    <property type="protein sequence ID" value="KAK5966242.1"/>
    <property type="molecule type" value="Genomic_DNA"/>
</dbReference>
<sequence length="143" mass="16243">MRYQSDKREGLGALVKAVIESAINNLNGMSDDDQNERNVNLYRQAIDALQSVEELTFTREELLQLSGEIRSLISANTLYNSNRCDRRSSGENDDYDNLIDDLNNDGTDNSNDTNEDDDNISTRVRRVERILDAASDIIEDYCD</sequence>
<evidence type="ECO:0000313" key="3">
    <source>
        <dbReference type="Proteomes" id="UP001331761"/>
    </source>
</evidence>
<gene>
    <name evidence="2" type="ORF">GCK32_009344</name>
</gene>
<evidence type="ECO:0000256" key="1">
    <source>
        <dbReference type="SAM" id="MobiDB-lite"/>
    </source>
</evidence>
<evidence type="ECO:0000313" key="2">
    <source>
        <dbReference type="EMBL" id="KAK5966242.1"/>
    </source>
</evidence>
<reference evidence="2 3" key="1">
    <citation type="submission" date="2019-10" db="EMBL/GenBank/DDBJ databases">
        <title>Assembly and Annotation for the nematode Trichostrongylus colubriformis.</title>
        <authorList>
            <person name="Martin J."/>
        </authorList>
    </citation>
    <scope>NUCLEOTIDE SEQUENCE [LARGE SCALE GENOMIC DNA]</scope>
    <source>
        <strain evidence="2">G859</strain>
        <tissue evidence="2">Whole worm</tissue>
    </source>
</reference>
<feature type="region of interest" description="Disordered" evidence="1">
    <location>
        <begin position="82"/>
        <end position="120"/>
    </location>
</feature>
<dbReference type="AlphaFoldDB" id="A0AAN8IEK1"/>
<keyword evidence="3" id="KW-1185">Reference proteome</keyword>
<accession>A0AAN8IEK1</accession>
<comment type="caution">
    <text evidence="2">The sequence shown here is derived from an EMBL/GenBank/DDBJ whole genome shotgun (WGS) entry which is preliminary data.</text>
</comment>
<proteinExistence type="predicted"/>
<dbReference type="Proteomes" id="UP001331761">
    <property type="component" value="Unassembled WGS sequence"/>
</dbReference>
<organism evidence="2 3">
    <name type="scientific">Trichostrongylus colubriformis</name>
    <name type="common">Black scour worm</name>
    <dbReference type="NCBI Taxonomy" id="6319"/>
    <lineage>
        <taxon>Eukaryota</taxon>
        <taxon>Metazoa</taxon>
        <taxon>Ecdysozoa</taxon>
        <taxon>Nematoda</taxon>
        <taxon>Chromadorea</taxon>
        <taxon>Rhabditida</taxon>
        <taxon>Rhabditina</taxon>
        <taxon>Rhabditomorpha</taxon>
        <taxon>Strongyloidea</taxon>
        <taxon>Trichostrongylidae</taxon>
        <taxon>Trichostrongylus</taxon>
    </lineage>
</organism>
<name>A0AAN8IEK1_TRICO</name>